<evidence type="ECO:0000256" key="1">
    <source>
        <dbReference type="SAM" id="Phobius"/>
    </source>
</evidence>
<proteinExistence type="predicted"/>
<sequence length="459" mass="51558">MNETKKDLPSPPKLWQSLGPSFILLGLALGSGELIMWPYLTASWGFGLMWGALLGITFQFFLNTEVMRYALVWGESVFMGFKRLYKWAPVWFIISTFIPWGLPGFSSATAQILTRTLGFGNQTVLSIILLLLVGFILTGGRVLYKTMEYLQKTVIIVGLPIILGLVVWFSRGEYWAELMVGFIGKGNNWWFFPGGVSLASFLGAFAYSGAGGNLNLAQSYYIKEKGFGMGRFTGKITSLFSPGKKEIRLEGQTFQINEANLSRWRQWWRMVNQEHFLVFWGLGLLSIVLLSFLSRALLLGQANKEGIEFLFQETTLIGQQLSPVMSVVFISVAGLMLFSTQLGVLESASRIISENFLLIVHKPNQFINASLAFYVALWGQIALGIIILLFGFKEPRFLLTLSALLNAGAMMVAFPAIYLLNRRLLAKELQPSIWRVFVLSAAFLFFLVFVLYLALWPNQ</sequence>
<evidence type="ECO:0000313" key="2">
    <source>
        <dbReference type="EMBL" id="OGK64489.1"/>
    </source>
</evidence>
<feature type="transmembrane region" description="Helical" evidence="1">
    <location>
        <begin position="46"/>
        <end position="63"/>
    </location>
</feature>
<feature type="transmembrane region" description="Helical" evidence="1">
    <location>
        <begin position="21"/>
        <end position="40"/>
    </location>
</feature>
<feature type="transmembrane region" description="Helical" evidence="1">
    <location>
        <begin position="122"/>
        <end position="144"/>
    </location>
</feature>
<dbReference type="EMBL" id="MGBG01000020">
    <property type="protein sequence ID" value="OGK64489.1"/>
    <property type="molecule type" value="Genomic_DNA"/>
</dbReference>
<keyword evidence="1" id="KW-1133">Transmembrane helix</keyword>
<feature type="transmembrane region" description="Helical" evidence="1">
    <location>
        <begin position="397"/>
        <end position="420"/>
    </location>
</feature>
<organism evidence="2 3">
    <name type="scientific">Candidatus Roizmanbacteria bacterium RIFOXYA1_FULL_41_12</name>
    <dbReference type="NCBI Taxonomy" id="1802082"/>
    <lineage>
        <taxon>Bacteria</taxon>
        <taxon>Candidatus Roizmaniibacteriota</taxon>
    </lineage>
</organism>
<feature type="transmembrane region" description="Helical" evidence="1">
    <location>
        <begin position="190"/>
        <end position="210"/>
    </location>
</feature>
<feature type="transmembrane region" description="Helical" evidence="1">
    <location>
        <begin position="366"/>
        <end position="391"/>
    </location>
</feature>
<reference evidence="2 3" key="1">
    <citation type="journal article" date="2016" name="Nat. Commun.">
        <title>Thousands of microbial genomes shed light on interconnected biogeochemical processes in an aquifer system.</title>
        <authorList>
            <person name="Anantharaman K."/>
            <person name="Brown C.T."/>
            <person name="Hug L.A."/>
            <person name="Sharon I."/>
            <person name="Castelle C.J."/>
            <person name="Probst A.J."/>
            <person name="Thomas B.C."/>
            <person name="Singh A."/>
            <person name="Wilkins M.J."/>
            <person name="Karaoz U."/>
            <person name="Brodie E.L."/>
            <person name="Williams K.H."/>
            <person name="Hubbard S.S."/>
            <person name="Banfield J.F."/>
        </authorList>
    </citation>
    <scope>NUCLEOTIDE SEQUENCE [LARGE SCALE GENOMIC DNA]</scope>
</reference>
<feature type="transmembrane region" description="Helical" evidence="1">
    <location>
        <begin position="276"/>
        <end position="298"/>
    </location>
</feature>
<protein>
    <recommendedName>
        <fullName evidence="4">Divalent metal cation transporter</fullName>
    </recommendedName>
</protein>
<gene>
    <name evidence="2" type="ORF">A2209_02210</name>
</gene>
<dbReference type="NCBIfam" id="NF037982">
    <property type="entry name" value="Nramp_1"/>
    <property type="match status" value="1"/>
</dbReference>
<comment type="caution">
    <text evidence="2">The sequence shown here is derived from an EMBL/GenBank/DDBJ whole genome shotgun (WGS) entry which is preliminary data.</text>
</comment>
<keyword evidence="1" id="KW-0472">Membrane</keyword>
<dbReference type="Proteomes" id="UP000178450">
    <property type="component" value="Unassembled WGS sequence"/>
</dbReference>
<name>A0A1F7K9F8_9BACT</name>
<accession>A0A1F7K9F8</accession>
<feature type="transmembrane region" description="Helical" evidence="1">
    <location>
        <begin position="432"/>
        <end position="455"/>
    </location>
</feature>
<evidence type="ECO:0008006" key="4">
    <source>
        <dbReference type="Google" id="ProtNLM"/>
    </source>
</evidence>
<keyword evidence="1" id="KW-0812">Transmembrane</keyword>
<feature type="transmembrane region" description="Helical" evidence="1">
    <location>
        <begin position="324"/>
        <end position="345"/>
    </location>
</feature>
<dbReference type="AlphaFoldDB" id="A0A1F7K9F8"/>
<evidence type="ECO:0000313" key="3">
    <source>
        <dbReference type="Proteomes" id="UP000178450"/>
    </source>
</evidence>
<feature type="transmembrane region" description="Helical" evidence="1">
    <location>
        <begin position="84"/>
        <end position="102"/>
    </location>
</feature>
<feature type="transmembrane region" description="Helical" evidence="1">
    <location>
        <begin position="153"/>
        <end position="170"/>
    </location>
</feature>